<evidence type="ECO:0000313" key="2">
    <source>
        <dbReference type="EMBL" id="KAK5063215.1"/>
    </source>
</evidence>
<proteinExistence type="predicted"/>
<reference evidence="2 3" key="1">
    <citation type="submission" date="2023-08" db="EMBL/GenBank/DDBJ databases">
        <title>Black Yeasts Isolated from many extreme environments.</title>
        <authorList>
            <person name="Coleine C."/>
            <person name="Stajich J.E."/>
            <person name="Selbmann L."/>
        </authorList>
    </citation>
    <scope>NUCLEOTIDE SEQUENCE [LARGE SCALE GENOMIC DNA]</scope>
    <source>
        <strain evidence="2 3">CCFEE 5792</strain>
    </source>
</reference>
<comment type="caution">
    <text evidence="2">The sequence shown here is derived from an EMBL/GenBank/DDBJ whole genome shotgun (WGS) entry which is preliminary data.</text>
</comment>
<dbReference type="GeneID" id="89973470"/>
<gene>
    <name evidence="2" type="ORF">LTR84_005292</name>
</gene>
<organism evidence="2 3">
    <name type="scientific">Exophiala bonariae</name>
    <dbReference type="NCBI Taxonomy" id="1690606"/>
    <lineage>
        <taxon>Eukaryota</taxon>
        <taxon>Fungi</taxon>
        <taxon>Dikarya</taxon>
        <taxon>Ascomycota</taxon>
        <taxon>Pezizomycotina</taxon>
        <taxon>Eurotiomycetes</taxon>
        <taxon>Chaetothyriomycetidae</taxon>
        <taxon>Chaetothyriales</taxon>
        <taxon>Herpotrichiellaceae</taxon>
        <taxon>Exophiala</taxon>
    </lineage>
</organism>
<dbReference type="RefSeq" id="XP_064711487.1">
    <property type="nucleotide sequence ID" value="XM_064848863.1"/>
</dbReference>
<evidence type="ECO:0000313" key="3">
    <source>
        <dbReference type="Proteomes" id="UP001358417"/>
    </source>
</evidence>
<sequence>MADQTQKQTHGVLGDVKSALKGVKGAGDTIRGTFNESVDTAFHEREGEAKNKAIKEKGIADMEGTDAHFSKHKGTAHTTATTNQPYNGTTSSVPVDQHPAADPRTVPQTGAVTGGLARNTQLSDGTSTGAGAHSGAVGSLESRVPQERLGGEPTHSNDRY</sequence>
<dbReference type="EMBL" id="JAVRRD010000002">
    <property type="protein sequence ID" value="KAK5063215.1"/>
    <property type="molecule type" value="Genomic_DNA"/>
</dbReference>
<feature type="compositionally biased region" description="Basic and acidic residues" evidence="1">
    <location>
        <begin position="144"/>
        <end position="160"/>
    </location>
</feature>
<feature type="compositionally biased region" description="Low complexity" evidence="1">
    <location>
        <begin position="125"/>
        <end position="139"/>
    </location>
</feature>
<keyword evidence="3" id="KW-1185">Reference proteome</keyword>
<dbReference type="AlphaFoldDB" id="A0AAV9NT37"/>
<feature type="compositionally biased region" description="Polar residues" evidence="1">
    <location>
        <begin position="83"/>
        <end position="94"/>
    </location>
</feature>
<evidence type="ECO:0008006" key="4">
    <source>
        <dbReference type="Google" id="ProtNLM"/>
    </source>
</evidence>
<evidence type="ECO:0000256" key="1">
    <source>
        <dbReference type="SAM" id="MobiDB-lite"/>
    </source>
</evidence>
<protein>
    <recommendedName>
        <fullName evidence="4">CsbD-like domain-containing protein</fullName>
    </recommendedName>
</protein>
<feature type="region of interest" description="Disordered" evidence="1">
    <location>
        <begin position="66"/>
        <end position="160"/>
    </location>
</feature>
<accession>A0AAV9NT37</accession>
<dbReference type="Proteomes" id="UP001358417">
    <property type="component" value="Unassembled WGS sequence"/>
</dbReference>
<name>A0AAV9NT37_9EURO</name>